<organism evidence="2 3">
    <name type="scientific">Lentzea indica</name>
    <dbReference type="NCBI Taxonomy" id="2604800"/>
    <lineage>
        <taxon>Bacteria</taxon>
        <taxon>Bacillati</taxon>
        <taxon>Actinomycetota</taxon>
        <taxon>Actinomycetes</taxon>
        <taxon>Pseudonocardiales</taxon>
        <taxon>Pseudonocardiaceae</taxon>
        <taxon>Lentzea</taxon>
    </lineage>
</organism>
<gene>
    <name evidence="2" type="ORF">FXN61_39265</name>
</gene>
<accession>A0ABX1FTT6</accession>
<name>A0ABX1FTT6_9PSEU</name>
<keyword evidence="1" id="KW-0812">Transmembrane</keyword>
<protein>
    <submittedName>
        <fullName evidence="2">DoxX family membrane protein</fullName>
    </submittedName>
</protein>
<keyword evidence="1" id="KW-1133">Transmembrane helix</keyword>
<feature type="transmembrane region" description="Helical" evidence="1">
    <location>
        <begin position="62"/>
        <end position="84"/>
    </location>
</feature>
<feature type="transmembrane region" description="Helical" evidence="1">
    <location>
        <begin position="31"/>
        <end position="50"/>
    </location>
</feature>
<dbReference type="PANTHER" id="PTHR36974:SF1">
    <property type="entry name" value="DOXX FAMILY MEMBRANE PROTEIN"/>
    <property type="match status" value="1"/>
</dbReference>
<dbReference type="PANTHER" id="PTHR36974">
    <property type="entry name" value="MEMBRANE PROTEIN-RELATED"/>
    <property type="match status" value="1"/>
</dbReference>
<reference evidence="2 3" key="1">
    <citation type="submission" date="2019-08" db="EMBL/GenBank/DDBJ databases">
        <title>Lentzea from Indian Himalayas.</title>
        <authorList>
            <person name="Mandal S."/>
            <person name="Mallick Gupta A."/>
            <person name="Maiti P.K."/>
            <person name="Sarkar J."/>
            <person name="Mandal S."/>
        </authorList>
    </citation>
    <scope>NUCLEOTIDE SEQUENCE [LARGE SCALE GENOMIC DNA]</scope>
    <source>
        <strain evidence="2 3">PSKA42</strain>
    </source>
</reference>
<evidence type="ECO:0000313" key="2">
    <source>
        <dbReference type="EMBL" id="NKE62454.1"/>
    </source>
</evidence>
<keyword evidence="3" id="KW-1185">Reference proteome</keyword>
<evidence type="ECO:0000256" key="1">
    <source>
        <dbReference type="SAM" id="Phobius"/>
    </source>
</evidence>
<proteinExistence type="predicted"/>
<sequence length="154" mass="16123">MVPLIALVVVTSLLLLAGALGIRRLKPLPVALRGGLAVMFVLTGGAHFIGLREELIAMVPPLLPAPGLLVTATGVLELLGAAALLWSRTAGWSALGLTAMLVVMFPANVHKALSGPVPWDDQLVPRTLMQVVFLAATVTVAGHYLRRREGVVVA</sequence>
<dbReference type="Proteomes" id="UP001515943">
    <property type="component" value="Unassembled WGS sequence"/>
</dbReference>
<comment type="caution">
    <text evidence="2">The sequence shown here is derived from an EMBL/GenBank/DDBJ whole genome shotgun (WGS) entry which is preliminary data.</text>
</comment>
<feature type="transmembrane region" description="Helical" evidence="1">
    <location>
        <begin position="128"/>
        <end position="145"/>
    </location>
</feature>
<dbReference type="EMBL" id="VSRL01000251">
    <property type="protein sequence ID" value="NKE62454.1"/>
    <property type="molecule type" value="Genomic_DNA"/>
</dbReference>
<evidence type="ECO:0000313" key="3">
    <source>
        <dbReference type="Proteomes" id="UP001515943"/>
    </source>
</evidence>
<keyword evidence="1" id="KW-0472">Membrane</keyword>
<dbReference type="RefSeq" id="WP_167979085.1">
    <property type="nucleotide sequence ID" value="NZ_VSRL01000251.1"/>
</dbReference>
<feature type="transmembrane region" description="Helical" evidence="1">
    <location>
        <begin position="90"/>
        <end position="107"/>
    </location>
</feature>